<dbReference type="Proteomes" id="UP000321533">
    <property type="component" value="Chromosome"/>
</dbReference>
<keyword evidence="2" id="KW-1185">Reference proteome</keyword>
<accession>A0A5B8V9C5</accession>
<reference evidence="1 2" key="1">
    <citation type="journal article" date="2016" name="Int. J. Syst. Evol. Microbiol.">
        <title>Panacibacter ginsenosidivorans gen. nov., sp. nov., with ginsenoside converting activity isolated from soil of a ginseng field.</title>
        <authorList>
            <person name="Siddiqi M.Z."/>
            <person name="Muhammad Shafi S."/>
            <person name="Choi K.D."/>
            <person name="Im W.T."/>
        </authorList>
    </citation>
    <scope>NUCLEOTIDE SEQUENCE [LARGE SCALE GENOMIC DNA]</scope>
    <source>
        <strain evidence="1 2">Gsoil1550</strain>
    </source>
</reference>
<protein>
    <recommendedName>
        <fullName evidence="3">Glycosyltransferase</fullName>
    </recommendedName>
</protein>
<evidence type="ECO:0000313" key="2">
    <source>
        <dbReference type="Proteomes" id="UP000321533"/>
    </source>
</evidence>
<proteinExistence type="predicted"/>
<organism evidence="1 2">
    <name type="scientific">Panacibacter ginsenosidivorans</name>
    <dbReference type="NCBI Taxonomy" id="1813871"/>
    <lineage>
        <taxon>Bacteria</taxon>
        <taxon>Pseudomonadati</taxon>
        <taxon>Bacteroidota</taxon>
        <taxon>Chitinophagia</taxon>
        <taxon>Chitinophagales</taxon>
        <taxon>Chitinophagaceae</taxon>
        <taxon>Panacibacter</taxon>
    </lineage>
</organism>
<dbReference type="InterPro" id="IPR029044">
    <property type="entry name" value="Nucleotide-diphossugar_trans"/>
</dbReference>
<sequence length="282" mass="32462">MHETLNNLYAVIVLYKTDLQSCHTFNSLLKAAQFQHGVLGLLLYNNSPDVKIDISIYENSNVHIKVVEDMQNSGVSKAYNTAYIFANELKKKWLLLLDQDTLLPENFFTDFFAQRKLDVNNMDRLYFPIILSKDKIISPATYIPYRGIIKEKVEPGYQDIRKLAIINSGTIIDLSLFNAAGGFNEAVALDFSDVSFFRRVKHIQNSGMLLDVKCIHGFSGVEYDDYEKIMHRFKIFNQNAIAFSKEKGVRKGYVFTTVFIRAINLSLRFKTLSFLKEIKFSF</sequence>
<dbReference type="RefSeq" id="WP_147189831.1">
    <property type="nucleotide sequence ID" value="NZ_CP042435.1"/>
</dbReference>
<dbReference type="EMBL" id="CP042435">
    <property type="protein sequence ID" value="QEC68024.1"/>
    <property type="molecule type" value="Genomic_DNA"/>
</dbReference>
<dbReference type="KEGG" id="pgin:FRZ67_12185"/>
<dbReference type="SUPFAM" id="SSF53448">
    <property type="entry name" value="Nucleotide-diphospho-sugar transferases"/>
    <property type="match status" value="1"/>
</dbReference>
<gene>
    <name evidence="1" type="ORF">FRZ67_12185</name>
</gene>
<evidence type="ECO:0008006" key="3">
    <source>
        <dbReference type="Google" id="ProtNLM"/>
    </source>
</evidence>
<name>A0A5B8V9C5_9BACT</name>
<evidence type="ECO:0000313" key="1">
    <source>
        <dbReference type="EMBL" id="QEC68024.1"/>
    </source>
</evidence>
<dbReference type="Gene3D" id="3.90.550.10">
    <property type="entry name" value="Spore Coat Polysaccharide Biosynthesis Protein SpsA, Chain A"/>
    <property type="match status" value="1"/>
</dbReference>
<dbReference type="AlphaFoldDB" id="A0A5B8V9C5"/>
<dbReference type="OrthoDB" id="1351873at2"/>